<accession>D6WS51</accession>
<keyword evidence="2" id="KW-1185">Reference proteome</keyword>
<sequence length="82" mass="9146">MRKCARACLTRAPSSSGSVVDKERRVATPASKLHFSVTEETAITAEKLQRLICMKQSAGAGFEYFQEKQQEDKLPFGIRNDP</sequence>
<protein>
    <submittedName>
        <fullName evidence="1">Uncharacterized protein</fullName>
    </submittedName>
</protein>
<organism evidence="1 2">
    <name type="scientific">Tribolium castaneum</name>
    <name type="common">Red flour beetle</name>
    <dbReference type="NCBI Taxonomy" id="7070"/>
    <lineage>
        <taxon>Eukaryota</taxon>
        <taxon>Metazoa</taxon>
        <taxon>Ecdysozoa</taxon>
        <taxon>Arthropoda</taxon>
        <taxon>Hexapoda</taxon>
        <taxon>Insecta</taxon>
        <taxon>Pterygota</taxon>
        <taxon>Neoptera</taxon>
        <taxon>Endopterygota</taxon>
        <taxon>Coleoptera</taxon>
        <taxon>Polyphaga</taxon>
        <taxon>Cucujiformia</taxon>
        <taxon>Tenebrionidae</taxon>
        <taxon>Tenebrionidae incertae sedis</taxon>
        <taxon>Tribolium</taxon>
    </lineage>
</organism>
<reference evidence="1 2" key="2">
    <citation type="journal article" date="2010" name="Nucleic Acids Res.">
        <title>BeetleBase in 2010: revisions to provide comprehensive genomic information for Tribolium castaneum.</title>
        <authorList>
            <person name="Kim H.S."/>
            <person name="Murphy T."/>
            <person name="Xia J."/>
            <person name="Caragea D."/>
            <person name="Park Y."/>
            <person name="Beeman R.W."/>
            <person name="Lorenzen M.D."/>
            <person name="Butcher S."/>
            <person name="Manak J.R."/>
            <person name="Brown S.J."/>
        </authorList>
    </citation>
    <scope>GENOME REANNOTATION</scope>
    <source>
        <strain evidence="1 2">Georgia GA2</strain>
    </source>
</reference>
<dbReference type="AlphaFoldDB" id="D6WS51"/>
<dbReference type="HOGENOM" id="CLU_2561270_0_0_1"/>
<reference evidence="1 2" key="1">
    <citation type="journal article" date="2008" name="Nature">
        <title>The genome of the model beetle and pest Tribolium castaneum.</title>
        <authorList>
            <consortium name="Tribolium Genome Sequencing Consortium"/>
            <person name="Richards S."/>
            <person name="Gibbs R.A."/>
            <person name="Weinstock G.M."/>
            <person name="Brown S.J."/>
            <person name="Denell R."/>
            <person name="Beeman R.W."/>
            <person name="Gibbs R."/>
            <person name="Beeman R.W."/>
            <person name="Brown S.J."/>
            <person name="Bucher G."/>
            <person name="Friedrich M."/>
            <person name="Grimmelikhuijzen C.J."/>
            <person name="Klingler M."/>
            <person name="Lorenzen M."/>
            <person name="Richards S."/>
            <person name="Roth S."/>
            <person name="Schroder R."/>
            <person name="Tautz D."/>
            <person name="Zdobnov E.M."/>
            <person name="Muzny D."/>
            <person name="Gibbs R.A."/>
            <person name="Weinstock G.M."/>
            <person name="Attaway T."/>
            <person name="Bell S."/>
            <person name="Buhay C.J."/>
            <person name="Chandrabose M.N."/>
            <person name="Chavez D."/>
            <person name="Clerk-Blankenburg K.P."/>
            <person name="Cree A."/>
            <person name="Dao M."/>
            <person name="Davis C."/>
            <person name="Chacko J."/>
            <person name="Dinh H."/>
            <person name="Dugan-Rocha S."/>
            <person name="Fowler G."/>
            <person name="Garner T.T."/>
            <person name="Garnes J."/>
            <person name="Gnirke A."/>
            <person name="Hawes A."/>
            <person name="Hernandez J."/>
            <person name="Hines S."/>
            <person name="Holder M."/>
            <person name="Hume J."/>
            <person name="Jhangiani S.N."/>
            <person name="Joshi V."/>
            <person name="Khan Z.M."/>
            <person name="Jackson L."/>
            <person name="Kovar C."/>
            <person name="Kowis A."/>
            <person name="Lee S."/>
            <person name="Lewis L.R."/>
            <person name="Margolis J."/>
            <person name="Morgan M."/>
            <person name="Nazareth L.V."/>
            <person name="Nguyen N."/>
            <person name="Okwuonu G."/>
            <person name="Parker D."/>
            <person name="Richards S."/>
            <person name="Ruiz S.J."/>
            <person name="Santibanez J."/>
            <person name="Savard J."/>
            <person name="Scherer S.E."/>
            <person name="Schneider B."/>
            <person name="Sodergren E."/>
            <person name="Tautz D."/>
            <person name="Vattahil S."/>
            <person name="Villasana D."/>
            <person name="White C.S."/>
            <person name="Wright R."/>
            <person name="Park Y."/>
            <person name="Beeman R.W."/>
            <person name="Lord J."/>
            <person name="Oppert B."/>
            <person name="Lorenzen M."/>
            <person name="Brown S."/>
            <person name="Wang L."/>
            <person name="Savard J."/>
            <person name="Tautz D."/>
            <person name="Richards S."/>
            <person name="Weinstock G."/>
            <person name="Gibbs R.A."/>
            <person name="Liu Y."/>
            <person name="Worley K."/>
            <person name="Weinstock G."/>
            <person name="Elsik C.G."/>
            <person name="Reese J.T."/>
            <person name="Elhaik E."/>
            <person name="Landan G."/>
            <person name="Graur D."/>
            <person name="Arensburger P."/>
            <person name="Atkinson P."/>
            <person name="Beeman R.W."/>
            <person name="Beidler J."/>
            <person name="Brown S.J."/>
            <person name="Demuth J.P."/>
            <person name="Drury D.W."/>
            <person name="Du Y.Z."/>
            <person name="Fujiwara H."/>
            <person name="Lorenzen M."/>
            <person name="Maselli V."/>
            <person name="Osanai M."/>
            <person name="Park Y."/>
            <person name="Robertson H.M."/>
            <person name="Tu Z."/>
            <person name="Wang J.J."/>
            <person name="Wang S."/>
            <person name="Richards S."/>
            <person name="Song H."/>
            <person name="Zhang L."/>
            <person name="Sodergren E."/>
            <person name="Werner D."/>
            <person name="Stanke M."/>
            <person name="Morgenstern B."/>
            <person name="Solovyev V."/>
            <person name="Kosarev P."/>
            <person name="Brown G."/>
            <person name="Chen H.C."/>
            <person name="Ermolaeva O."/>
            <person name="Hlavina W."/>
            <person name="Kapustin Y."/>
            <person name="Kiryutin B."/>
            <person name="Kitts P."/>
            <person name="Maglott D."/>
            <person name="Pruitt K."/>
            <person name="Sapojnikov V."/>
            <person name="Souvorov A."/>
            <person name="Mackey A.J."/>
            <person name="Waterhouse R.M."/>
            <person name="Wyder S."/>
            <person name="Zdobnov E.M."/>
            <person name="Zdobnov E.M."/>
            <person name="Wyder S."/>
            <person name="Kriventseva E.V."/>
            <person name="Kadowaki T."/>
            <person name="Bork P."/>
            <person name="Aranda M."/>
            <person name="Bao R."/>
            <person name="Beermann A."/>
            <person name="Berns N."/>
            <person name="Bolognesi R."/>
            <person name="Bonneton F."/>
            <person name="Bopp D."/>
            <person name="Brown S.J."/>
            <person name="Bucher G."/>
            <person name="Butts T."/>
            <person name="Chaumot A."/>
            <person name="Denell R.E."/>
            <person name="Ferrier D.E."/>
            <person name="Friedrich M."/>
            <person name="Gordon C.M."/>
            <person name="Jindra M."/>
            <person name="Klingler M."/>
            <person name="Lan Q."/>
            <person name="Lattorff H.M."/>
            <person name="Laudet V."/>
            <person name="von Levetsow C."/>
            <person name="Liu Z."/>
            <person name="Lutz R."/>
            <person name="Lynch J.A."/>
            <person name="da Fonseca R.N."/>
            <person name="Posnien N."/>
            <person name="Reuter R."/>
            <person name="Roth S."/>
            <person name="Savard J."/>
            <person name="Schinko J.B."/>
            <person name="Schmitt C."/>
            <person name="Schoppmeier M."/>
            <person name="Schroder R."/>
            <person name="Shippy T.D."/>
            <person name="Simonnet F."/>
            <person name="Marques-Souza H."/>
            <person name="Tautz D."/>
            <person name="Tomoyasu Y."/>
            <person name="Trauner J."/>
            <person name="Van der Zee M."/>
            <person name="Vervoort M."/>
            <person name="Wittkopp N."/>
            <person name="Wimmer E.A."/>
            <person name="Yang X."/>
            <person name="Jones A.K."/>
            <person name="Sattelle D.B."/>
            <person name="Ebert P.R."/>
            <person name="Nelson D."/>
            <person name="Scott J.G."/>
            <person name="Beeman R.W."/>
            <person name="Muthukrishnan S."/>
            <person name="Kramer K.J."/>
            <person name="Arakane Y."/>
            <person name="Beeman R.W."/>
            <person name="Zhu Q."/>
            <person name="Hogenkamp D."/>
            <person name="Dixit R."/>
            <person name="Oppert B."/>
            <person name="Jiang H."/>
            <person name="Zou Z."/>
            <person name="Marshall J."/>
            <person name="Elpidina E."/>
            <person name="Vinokurov K."/>
            <person name="Oppert C."/>
            <person name="Zou Z."/>
            <person name="Evans J."/>
            <person name="Lu Z."/>
            <person name="Zhao P."/>
            <person name="Sumathipala N."/>
            <person name="Altincicek B."/>
            <person name="Vilcinskas A."/>
            <person name="Williams M."/>
            <person name="Hultmark D."/>
            <person name="Hetru C."/>
            <person name="Jiang H."/>
            <person name="Grimmelikhuijzen C.J."/>
            <person name="Hauser F."/>
            <person name="Cazzamali G."/>
            <person name="Williamson M."/>
            <person name="Park Y."/>
            <person name="Li B."/>
            <person name="Tanaka Y."/>
            <person name="Predel R."/>
            <person name="Neupert S."/>
            <person name="Schachtner J."/>
            <person name="Verleyen P."/>
            <person name="Raible F."/>
            <person name="Bork P."/>
            <person name="Friedrich M."/>
            <person name="Walden K.K."/>
            <person name="Robertson H.M."/>
            <person name="Angeli S."/>
            <person name="Foret S."/>
            <person name="Bucher G."/>
            <person name="Schuetz S."/>
            <person name="Maleszka R."/>
            <person name="Wimmer E.A."/>
            <person name="Beeman R.W."/>
            <person name="Lorenzen M."/>
            <person name="Tomoyasu Y."/>
            <person name="Miller S.C."/>
            <person name="Grossmann D."/>
            <person name="Bucher G."/>
        </authorList>
    </citation>
    <scope>NUCLEOTIDE SEQUENCE [LARGE SCALE GENOMIC DNA]</scope>
    <source>
        <strain evidence="1 2">Georgia GA2</strain>
    </source>
</reference>
<evidence type="ECO:0000313" key="1">
    <source>
        <dbReference type="EMBL" id="EFA07085.1"/>
    </source>
</evidence>
<dbReference type="EMBL" id="KQ971354">
    <property type="protein sequence ID" value="EFA07085.1"/>
    <property type="molecule type" value="Genomic_DNA"/>
</dbReference>
<dbReference type="Proteomes" id="UP000007266">
    <property type="component" value="Linkage group 7"/>
</dbReference>
<gene>
    <name evidence="1" type="primary">GLEAN_10073</name>
    <name evidence="1" type="ORF">TcasGA2_TC010073</name>
</gene>
<dbReference type="InParanoid" id="D6WS51"/>
<name>D6WS51_TRICA</name>
<proteinExistence type="predicted"/>
<evidence type="ECO:0000313" key="2">
    <source>
        <dbReference type="Proteomes" id="UP000007266"/>
    </source>
</evidence>